<dbReference type="Gene3D" id="3.40.50.150">
    <property type="entry name" value="Vaccinia Virus protein VP39"/>
    <property type="match status" value="1"/>
</dbReference>
<organism evidence="8 10">
    <name type="scientific">Methanobrevibacter olleyae</name>
    <dbReference type="NCBI Taxonomy" id="294671"/>
    <lineage>
        <taxon>Archaea</taxon>
        <taxon>Methanobacteriati</taxon>
        <taxon>Methanobacteriota</taxon>
        <taxon>Methanomada group</taxon>
        <taxon>Methanobacteria</taxon>
        <taxon>Methanobacteriales</taxon>
        <taxon>Methanobacteriaceae</taxon>
        <taxon>Methanobrevibacter</taxon>
    </lineage>
</organism>
<dbReference type="Proteomes" id="UP000066376">
    <property type="component" value="Chromosome"/>
</dbReference>
<keyword evidence="2 5" id="KW-0489">Methyltransferase</keyword>
<reference evidence="8 10" key="1">
    <citation type="journal article" date="2016" name="Genome Announc.">
        <title>Draft Genome Sequence of the Rumen Methanogen Methanobrevibacter olleyae YLM1.</title>
        <authorList>
            <person name="Kelly W.J."/>
            <person name="Li D."/>
            <person name="Lambie S.C."/>
            <person name="Cox F."/>
            <person name="Attwood G.T."/>
            <person name="Altermann E."/>
            <person name="Leahy S.C."/>
        </authorList>
    </citation>
    <scope>NUCLEOTIDE SEQUENCE [LARGE SCALE GENOMIC DNA]</scope>
    <source>
        <strain evidence="8 10">YLM1</strain>
    </source>
</reference>
<evidence type="ECO:0000256" key="5">
    <source>
        <dbReference type="HAMAP-Rule" id="MF_01547"/>
    </source>
</evidence>
<proteinExistence type="inferred from homology"/>
<feature type="binding site" evidence="5">
    <location>
        <position position="117"/>
    </location>
    <ligand>
        <name>S-adenosyl-L-methionine</name>
        <dbReference type="ChEBI" id="CHEBI:59789"/>
    </ligand>
</feature>
<dbReference type="InterPro" id="IPR050082">
    <property type="entry name" value="RNA_methyltr_RlmE"/>
</dbReference>
<accession>A0A126QYC7</accession>
<dbReference type="STRING" id="294671.YLM1_0254"/>
<evidence type="ECO:0000256" key="4">
    <source>
        <dbReference type="ARBA" id="ARBA00022691"/>
    </source>
</evidence>
<dbReference type="PANTHER" id="PTHR10920:SF13">
    <property type="entry name" value="PRE-RRNA 2'-O-RIBOSE RNA METHYLTRANSFERASE FTSJ3"/>
    <property type="match status" value="1"/>
</dbReference>
<dbReference type="InterPro" id="IPR002877">
    <property type="entry name" value="RNA_MeTrfase_FtsJ_dom"/>
</dbReference>
<evidence type="ECO:0000313" key="8">
    <source>
        <dbReference type="EMBL" id="AMK14814.1"/>
    </source>
</evidence>
<dbReference type="OrthoDB" id="26307at2157"/>
<evidence type="ECO:0000313" key="11">
    <source>
        <dbReference type="Proteomes" id="UP000183442"/>
    </source>
</evidence>
<dbReference type="Proteomes" id="UP000183442">
    <property type="component" value="Unassembled WGS sequence"/>
</dbReference>
<dbReference type="PATRIC" id="fig|294671.3.peg.255"/>
<keyword evidence="3 5" id="KW-0808">Transferase</keyword>
<comment type="similarity">
    <text evidence="5">Belongs to the class I-like SAM-binding methyltransferase superfamily. RNA methyltransferase RlmE family.</text>
</comment>
<dbReference type="SUPFAM" id="SSF53335">
    <property type="entry name" value="S-adenosyl-L-methionine-dependent methyltransferases"/>
    <property type="match status" value="1"/>
</dbReference>
<feature type="binding site" evidence="5">
    <location>
        <position position="57"/>
    </location>
    <ligand>
        <name>S-adenosyl-L-methionine</name>
        <dbReference type="ChEBI" id="CHEBI:59789"/>
    </ligand>
</feature>
<dbReference type="AlphaFoldDB" id="A0A126QYC7"/>
<feature type="binding site" evidence="5">
    <location>
        <position position="75"/>
    </location>
    <ligand>
        <name>S-adenosyl-L-methionine</name>
        <dbReference type="ChEBI" id="CHEBI:59789"/>
    </ligand>
</feature>
<reference evidence="9" key="3">
    <citation type="submission" date="2016-10" db="EMBL/GenBank/DDBJ databases">
        <authorList>
            <person name="de Groot N.N."/>
        </authorList>
    </citation>
    <scope>NUCLEOTIDE SEQUENCE [LARGE SCALE GENOMIC DNA]</scope>
    <source>
        <strain evidence="9">DSM 16632</strain>
    </source>
</reference>
<keyword evidence="4 5" id="KW-0949">S-adenosyl-L-methionine</keyword>
<gene>
    <name evidence="5" type="primary">rlmE</name>
    <name evidence="9" type="ORF">SAMN02910297_00673</name>
    <name evidence="8" type="ORF">YLM1_0254</name>
</gene>
<sequence>MGSKWQVEKKKDPYYKRAKSEEYRSRASYKLKQLDKKYKIIKEGDTVLDLGAAPGGWSQVALEKVGEEGIVVGVDLNRIKPFHEANYYGIRGDFTKEIVQEKIMELTNGKVKVLISDAAPSLTGVKDLDQLRSVDLVETVFKIADNLLETEGNLVIKAFQGSEYKNLLDSIKYDFRKVKSTKPPSSRQKSKEMYIVGLGYRKGPKKKK</sequence>
<comment type="function">
    <text evidence="5">Specifically methylates the uridine in position 2552 of 23S rRNA at the 2'-O position of the ribose in the fully assembled 50S ribosomal subunit.</text>
</comment>
<feature type="domain" description="Ribosomal RNA methyltransferase FtsJ" evidence="7">
    <location>
        <begin position="23"/>
        <end position="200"/>
    </location>
</feature>
<keyword evidence="5" id="KW-0963">Cytoplasm</keyword>
<protein>
    <recommendedName>
        <fullName evidence="5">Ribosomal RNA large subunit methyltransferase E</fullName>
        <ecNumber evidence="5">2.1.1.166</ecNumber>
    </recommendedName>
    <alternativeName>
        <fullName evidence="5">23S rRNA Um2552 methyltransferase</fullName>
    </alternativeName>
    <alternativeName>
        <fullName evidence="5">rRNA (uridine-2'-O-)-methyltransferase</fullName>
    </alternativeName>
</protein>
<dbReference type="GO" id="GO:0005737">
    <property type="term" value="C:cytoplasm"/>
    <property type="evidence" value="ECO:0007669"/>
    <property type="project" value="UniProtKB-SubCell"/>
</dbReference>
<evidence type="ECO:0000313" key="9">
    <source>
        <dbReference type="EMBL" id="SFL35732.1"/>
    </source>
</evidence>
<reference evidence="11" key="4">
    <citation type="submission" date="2016-10" db="EMBL/GenBank/DDBJ databases">
        <authorList>
            <person name="Varghese N."/>
        </authorList>
    </citation>
    <scope>NUCLEOTIDE SEQUENCE [LARGE SCALE GENOMIC DNA]</scope>
    <source>
        <strain evidence="11">DSM 16632</strain>
    </source>
</reference>
<name>A0A126QYC7_METOL</name>
<dbReference type="EMBL" id="CP014265">
    <property type="protein sequence ID" value="AMK14814.1"/>
    <property type="molecule type" value="Genomic_DNA"/>
</dbReference>
<dbReference type="HAMAP" id="MF_01547">
    <property type="entry name" value="RNA_methyltr_E"/>
    <property type="match status" value="1"/>
</dbReference>
<dbReference type="GO" id="GO:0008650">
    <property type="term" value="F:rRNA (uridine-2'-O-)-methyltransferase activity"/>
    <property type="evidence" value="ECO:0007669"/>
    <property type="project" value="UniProtKB-UniRule"/>
</dbReference>
<evidence type="ECO:0000313" key="10">
    <source>
        <dbReference type="Proteomes" id="UP000066376"/>
    </source>
</evidence>
<dbReference type="PIRSF" id="PIRSF005461">
    <property type="entry name" value="23S_rRNA_mtase"/>
    <property type="match status" value="1"/>
</dbReference>
<feature type="binding site" evidence="5">
    <location>
        <position position="55"/>
    </location>
    <ligand>
        <name>S-adenosyl-L-methionine</name>
        <dbReference type="ChEBI" id="CHEBI:59789"/>
    </ligand>
</feature>
<evidence type="ECO:0000256" key="2">
    <source>
        <dbReference type="ARBA" id="ARBA00022603"/>
    </source>
</evidence>
<feature type="active site" description="Proton acceptor" evidence="5 6">
    <location>
        <position position="157"/>
    </location>
</feature>
<comment type="catalytic activity">
    <reaction evidence="5">
        <text>uridine(2552) in 23S rRNA + S-adenosyl-L-methionine = 2'-O-methyluridine(2552) in 23S rRNA + S-adenosyl-L-homocysteine + H(+)</text>
        <dbReference type="Rhea" id="RHEA:42720"/>
        <dbReference type="Rhea" id="RHEA-COMP:10202"/>
        <dbReference type="Rhea" id="RHEA-COMP:10203"/>
        <dbReference type="ChEBI" id="CHEBI:15378"/>
        <dbReference type="ChEBI" id="CHEBI:57856"/>
        <dbReference type="ChEBI" id="CHEBI:59789"/>
        <dbReference type="ChEBI" id="CHEBI:65315"/>
        <dbReference type="ChEBI" id="CHEBI:74478"/>
        <dbReference type="EC" id="2.1.1.166"/>
    </reaction>
</comment>
<reference evidence="10" key="2">
    <citation type="submission" date="2016-02" db="EMBL/GenBank/DDBJ databases">
        <title>The draft genome sequence of the rumen methanogen Methanobrevibacter olleyae YLM1.</title>
        <authorList>
            <consortium name="New Zealand Agricultural Greenhouse Gas Research Centre/Pastoral Greenhouse Gas Research Consortium"/>
            <person name="Kelly W.J."/>
            <person name="Li D."/>
            <person name="Lambie S.C."/>
            <person name="Attwood G.T."/>
            <person name="Altermann E."/>
            <person name="Leahy S.C."/>
        </authorList>
    </citation>
    <scope>NUCLEOTIDE SEQUENCE [LARGE SCALE GENOMIC DNA]</scope>
    <source>
        <strain evidence="10">YLM1</strain>
    </source>
</reference>
<dbReference type="PANTHER" id="PTHR10920">
    <property type="entry name" value="RIBOSOMAL RNA METHYLTRANSFERASE"/>
    <property type="match status" value="1"/>
</dbReference>
<evidence type="ECO:0000259" key="7">
    <source>
        <dbReference type="Pfam" id="PF01728"/>
    </source>
</evidence>
<dbReference type="KEGG" id="mol:YLM1_0254"/>
<dbReference type="EC" id="2.1.1.166" evidence="5"/>
<dbReference type="EMBL" id="FOTL01000007">
    <property type="protein sequence ID" value="SFL35732.1"/>
    <property type="molecule type" value="Genomic_DNA"/>
</dbReference>
<evidence type="ECO:0000256" key="1">
    <source>
        <dbReference type="ARBA" id="ARBA00022552"/>
    </source>
</evidence>
<evidence type="ECO:0000256" key="6">
    <source>
        <dbReference type="PIRSR" id="PIRSR005461-1"/>
    </source>
</evidence>
<dbReference type="InterPro" id="IPR015507">
    <property type="entry name" value="rRNA-MeTfrase_E"/>
</dbReference>
<keyword evidence="10" id="KW-1185">Reference proteome</keyword>
<dbReference type="Pfam" id="PF01728">
    <property type="entry name" value="FtsJ"/>
    <property type="match status" value="1"/>
</dbReference>
<dbReference type="RefSeq" id="WP_067145542.1">
    <property type="nucleotide sequence ID" value="NZ_CP014265.1"/>
</dbReference>
<comment type="subcellular location">
    <subcellularLocation>
        <location evidence="5">Cytoplasm</location>
    </subcellularLocation>
</comment>
<evidence type="ECO:0000256" key="3">
    <source>
        <dbReference type="ARBA" id="ARBA00022679"/>
    </source>
</evidence>
<dbReference type="InterPro" id="IPR029063">
    <property type="entry name" value="SAM-dependent_MTases_sf"/>
</dbReference>
<keyword evidence="1 5" id="KW-0698">rRNA processing</keyword>
<dbReference type="GeneID" id="28488554"/>
<feature type="binding site" evidence="5">
    <location>
        <position position="93"/>
    </location>
    <ligand>
        <name>S-adenosyl-L-methionine</name>
        <dbReference type="ChEBI" id="CHEBI:59789"/>
    </ligand>
</feature>